<gene>
    <name evidence="1" type="ORF">LEP1GSC179_0064</name>
</gene>
<dbReference type="EMBL" id="AHON02000072">
    <property type="protein sequence ID" value="EKO32401.1"/>
    <property type="molecule type" value="Genomic_DNA"/>
</dbReference>
<name>A0A0E2BAM5_9LEPT</name>
<sequence>MNFNVNAPFDFLGIDTLRLFTAAENVEVNPDLFNPKAYKTEKGKPILSLSDSGLSIIRIQHTRYVAFYYFCFSLSRLYNGVNYSSYSPIDYKEITSRLDAILERNGLTVINWFDIKVSRIDLFRNLKLNKDYNSYVPILKTVSVSRTKVKSVEDSKYHQNNSFKMVFYNKAEQLRNVVKIEDSVLRIECRYTNPKKIKKELGSNYFFQITNSALEDCFHHYCEKAFSVLRQFEFKSETNDLRTELCRYFTMHKKRFPKKLADEAFSYFEKYQSETFDSYLSELKLETEKKSESERKRKERKLKTAKELLNTAILIEQIIQDGGNLIDDLRSLLFNNPFKISLGEKEPKKRKKIPA</sequence>
<comment type="caution">
    <text evidence="1">The sequence shown here is derived from an EMBL/GenBank/DDBJ whole genome shotgun (WGS) entry which is preliminary data.</text>
</comment>
<proteinExistence type="predicted"/>
<evidence type="ECO:0008006" key="3">
    <source>
        <dbReference type="Google" id="ProtNLM"/>
    </source>
</evidence>
<evidence type="ECO:0000313" key="1">
    <source>
        <dbReference type="EMBL" id="EKO32401.1"/>
    </source>
</evidence>
<reference evidence="1" key="1">
    <citation type="submission" date="2012-10" db="EMBL/GenBank/DDBJ databases">
        <authorList>
            <person name="Harkins D.M."/>
            <person name="Durkin A.S."/>
            <person name="Brinkac L.M."/>
            <person name="Haft D.H."/>
            <person name="Selengut J.D."/>
            <person name="Sanka R."/>
            <person name="DePew J."/>
            <person name="Purushe J."/>
            <person name="Matthias M.A."/>
            <person name="Vinetz J.M."/>
            <person name="Sutton G.G."/>
            <person name="Nierman W.C."/>
            <person name="Fouts D.E."/>
        </authorList>
    </citation>
    <scope>NUCLEOTIDE SEQUENCE [LARGE SCALE GENOMIC DNA]</scope>
    <source>
        <strain evidence="1">MOR084</strain>
    </source>
</reference>
<accession>A0A0E2BAM5</accession>
<dbReference type="RefSeq" id="WP_004476958.1">
    <property type="nucleotide sequence ID" value="NZ_AHON02000072.1"/>
</dbReference>
<dbReference type="AlphaFoldDB" id="A0A0E2BAM5"/>
<evidence type="ECO:0000313" key="2">
    <source>
        <dbReference type="Proteomes" id="UP000006329"/>
    </source>
</evidence>
<protein>
    <recommendedName>
        <fullName evidence="3">Replication initiation protein</fullName>
    </recommendedName>
</protein>
<organism evidence="1 2">
    <name type="scientific">Leptospira santarosai str. MOR084</name>
    <dbReference type="NCBI Taxonomy" id="1049984"/>
    <lineage>
        <taxon>Bacteria</taxon>
        <taxon>Pseudomonadati</taxon>
        <taxon>Spirochaetota</taxon>
        <taxon>Spirochaetia</taxon>
        <taxon>Leptospirales</taxon>
        <taxon>Leptospiraceae</taxon>
        <taxon>Leptospira</taxon>
    </lineage>
</organism>
<dbReference type="Proteomes" id="UP000006329">
    <property type="component" value="Unassembled WGS sequence"/>
</dbReference>
<keyword evidence="2" id="KW-1185">Reference proteome</keyword>